<sequence length="659" mass="76002">MSELIYDPFKPQFDLHFQGKTKANFKFEKRIGMPVRPVSVLNWTVFLIEGISYLPSMRAFKASKMNDGDIVYEKLVSLRQNPDKSEIATKLLKLTRDFIEATSKYVSKLSPSSSLIIGINRKRNPALSPTLVVQFNLPNRQNVKRVKRLDKFSSYDEAIQFIIGFDRQIQKYLESNNDAKFQFDKSIADPDSSVDDLDDRPYQQKLLVALQKYVHERGFNYTKGIKYAPLQFKELTTAISDGLKVFRVAEHQESSTHSDVISRKQRTTGVVGVKFKLDRRALELYVSAVTGIRDGGFHKEKKFYLSKYKLEEAFKLAKKAFHEAFGLPPQSRQQYLDDFNAFKGRLLLIVPQPLLYQVADGLEGHSIAIAKHSKRPTPIDVDPEEAKWLRFKVRNGGKFKGGQHPNRRKNSSIADLSGIECLDFEEDLAELDANGYKGDKSDQTLIDNAQYLDERLLSYSDEEIQEAYKEAKLLINEINQLNELHLDALNEFKDSDYKYGNFGSASPVDVDFIADCERCGAKASYTATDGKHLVTCTKCTHKGATMFNEWRAKLDWNRKNSHMISLKQIPHFHFKNRTIDNSIRYMESVEKLLFTEIDKQNAKRDLALLQRKYKLEDLAERFSKPGKLFIERLEAYGEWFWISMAVLKRYQLVGKKWNS</sequence>
<dbReference type="RefSeq" id="WP_228085700.1">
    <property type="nucleotide sequence ID" value="NZ_JACVHL010000002.1"/>
</dbReference>
<gene>
    <name evidence="2" type="ORF">IB292_03140</name>
</gene>
<comment type="caution">
    <text evidence="2">The sequence shown here is derived from an EMBL/GenBank/DDBJ whole genome shotgun (WGS) entry which is preliminary data.</text>
</comment>
<reference evidence="2" key="1">
    <citation type="submission" date="2020-09" db="EMBL/GenBank/DDBJ databases">
        <title>Genome sequence of Vibrio parahaemolyticus isolates.</title>
        <authorList>
            <person name="Hammerl J.A."/>
            <person name="Strauch E."/>
        </authorList>
    </citation>
    <scope>NUCLEOTIDE SEQUENCE</scope>
    <source>
        <strain evidence="2">17-VB00146</strain>
    </source>
</reference>
<protein>
    <submittedName>
        <fullName evidence="2">Uncharacterized protein</fullName>
    </submittedName>
</protein>
<dbReference type="Proteomes" id="UP000726777">
    <property type="component" value="Unassembled WGS sequence"/>
</dbReference>
<evidence type="ECO:0000313" key="2">
    <source>
        <dbReference type="EMBL" id="MCC3804027.1"/>
    </source>
</evidence>
<feature type="coiled-coil region" evidence="1">
    <location>
        <begin position="464"/>
        <end position="491"/>
    </location>
</feature>
<dbReference type="EMBL" id="JACVHL010000002">
    <property type="protein sequence ID" value="MCC3804027.1"/>
    <property type="molecule type" value="Genomic_DNA"/>
</dbReference>
<proteinExistence type="predicted"/>
<evidence type="ECO:0000256" key="1">
    <source>
        <dbReference type="SAM" id="Coils"/>
    </source>
</evidence>
<organism evidence="2 3">
    <name type="scientific">Vibrio parahaemolyticus</name>
    <dbReference type="NCBI Taxonomy" id="670"/>
    <lineage>
        <taxon>Bacteria</taxon>
        <taxon>Pseudomonadati</taxon>
        <taxon>Pseudomonadota</taxon>
        <taxon>Gammaproteobacteria</taxon>
        <taxon>Vibrionales</taxon>
        <taxon>Vibrionaceae</taxon>
        <taxon>Vibrio</taxon>
    </lineage>
</organism>
<keyword evidence="1" id="KW-0175">Coiled coil</keyword>
<accession>A0A9Q3YHY4</accession>
<evidence type="ECO:0000313" key="3">
    <source>
        <dbReference type="Proteomes" id="UP000726777"/>
    </source>
</evidence>
<dbReference type="AlphaFoldDB" id="A0A9Q3YHY4"/>
<name>A0A9Q3YHY4_VIBPH</name>